<dbReference type="Pfam" id="PF07714">
    <property type="entry name" value="PK_Tyr_Ser-Thr"/>
    <property type="match status" value="1"/>
</dbReference>
<dbReference type="GO" id="GO:0005886">
    <property type="term" value="C:plasma membrane"/>
    <property type="evidence" value="ECO:0007669"/>
    <property type="project" value="TreeGrafter"/>
</dbReference>
<dbReference type="Proteomes" id="UP001370490">
    <property type="component" value="Unassembled WGS sequence"/>
</dbReference>
<dbReference type="EMBL" id="JBAMMX010000024">
    <property type="protein sequence ID" value="KAK6916205.1"/>
    <property type="molecule type" value="Genomic_DNA"/>
</dbReference>
<dbReference type="SMART" id="SM00219">
    <property type="entry name" value="TyrKc"/>
    <property type="match status" value="1"/>
</dbReference>
<keyword evidence="4" id="KW-0418">Kinase</keyword>
<evidence type="ECO:0000259" key="3">
    <source>
        <dbReference type="PROSITE" id="PS50011"/>
    </source>
</evidence>
<dbReference type="Gene3D" id="1.10.510.10">
    <property type="entry name" value="Transferase(Phosphotransferase) domain 1"/>
    <property type="match status" value="1"/>
</dbReference>
<comment type="caution">
    <text evidence="4">The sequence shown here is derived from an EMBL/GenBank/DDBJ whole genome shotgun (WGS) entry which is preliminary data.</text>
</comment>
<gene>
    <name evidence="4" type="ORF">RJ641_019066</name>
</gene>
<dbReference type="PANTHER" id="PTHR27005:SF466">
    <property type="entry name" value="NON-FUNCTIONAL PSEUDOKINASE ZED1-LIKE"/>
    <property type="match status" value="1"/>
</dbReference>
<dbReference type="PROSITE" id="PS50011">
    <property type="entry name" value="PROTEIN_KINASE_DOM"/>
    <property type="match status" value="1"/>
</dbReference>
<keyword evidence="2" id="KW-0067">ATP-binding</keyword>
<evidence type="ECO:0000256" key="2">
    <source>
        <dbReference type="ARBA" id="ARBA00022840"/>
    </source>
</evidence>
<evidence type="ECO:0000313" key="5">
    <source>
        <dbReference type="Proteomes" id="UP001370490"/>
    </source>
</evidence>
<keyword evidence="5" id="KW-1185">Reference proteome</keyword>
<reference evidence="4 5" key="1">
    <citation type="submission" date="2023-12" db="EMBL/GenBank/DDBJ databases">
        <title>A high-quality genome assembly for Dillenia turbinata (Dilleniales).</title>
        <authorList>
            <person name="Chanderbali A."/>
        </authorList>
    </citation>
    <scope>NUCLEOTIDE SEQUENCE [LARGE SCALE GENOMIC DNA]</scope>
    <source>
        <strain evidence="4">LSX21</strain>
        <tissue evidence="4">Leaf</tissue>
    </source>
</reference>
<dbReference type="InterPro" id="IPR011009">
    <property type="entry name" value="Kinase-like_dom_sf"/>
</dbReference>
<keyword evidence="4" id="KW-0808">Transferase</keyword>
<sequence length="250" mass="28443">MLGRNKASKREEFKIRNGGLLLEKMISECDGKSNPYSIYSAKELEKATNKYDPNQLIDSDPYFDMYKGFHEEYDCPILVKCFIDYGLEKAIKEIVLSSQANRHKNVLRLLGCCLETEIPILVFEYPHCGTLSKHIGTCNLVPDHPLLPWKPRLKVSEGIAYAIAYLHTGFSKPIIHNNLSSTSIFLDNDFVAKLANFSFSKSIPLGQRPCCRAYSGQNTRENPEERPTMTEVAEELRRIIRSQSSTSNEK</sequence>
<dbReference type="AlphaFoldDB" id="A0AAN8UII7"/>
<evidence type="ECO:0000256" key="1">
    <source>
        <dbReference type="ARBA" id="ARBA00022741"/>
    </source>
</evidence>
<dbReference type="PANTHER" id="PTHR27005">
    <property type="entry name" value="WALL-ASSOCIATED RECEPTOR KINASE-LIKE 21"/>
    <property type="match status" value="1"/>
</dbReference>
<keyword evidence="1" id="KW-0547">Nucleotide-binding</keyword>
<evidence type="ECO:0000313" key="4">
    <source>
        <dbReference type="EMBL" id="KAK6916205.1"/>
    </source>
</evidence>
<feature type="domain" description="Protein kinase" evidence="3">
    <location>
        <begin position="1"/>
        <end position="250"/>
    </location>
</feature>
<dbReference type="InterPro" id="IPR020635">
    <property type="entry name" value="Tyr_kinase_cat_dom"/>
</dbReference>
<dbReference type="SUPFAM" id="SSF56112">
    <property type="entry name" value="Protein kinase-like (PK-like)"/>
    <property type="match status" value="1"/>
</dbReference>
<dbReference type="GO" id="GO:0005524">
    <property type="term" value="F:ATP binding"/>
    <property type="evidence" value="ECO:0007669"/>
    <property type="project" value="UniProtKB-KW"/>
</dbReference>
<dbReference type="InterPro" id="IPR045274">
    <property type="entry name" value="WAK-like"/>
</dbReference>
<accession>A0AAN8UII7</accession>
<dbReference type="InterPro" id="IPR000719">
    <property type="entry name" value="Prot_kinase_dom"/>
</dbReference>
<dbReference type="GO" id="GO:0007166">
    <property type="term" value="P:cell surface receptor signaling pathway"/>
    <property type="evidence" value="ECO:0007669"/>
    <property type="project" value="InterPro"/>
</dbReference>
<name>A0AAN8UII7_9MAGN</name>
<dbReference type="InterPro" id="IPR001245">
    <property type="entry name" value="Ser-Thr/Tyr_kinase_cat_dom"/>
</dbReference>
<dbReference type="Gene3D" id="3.30.200.20">
    <property type="entry name" value="Phosphorylase Kinase, domain 1"/>
    <property type="match status" value="1"/>
</dbReference>
<dbReference type="GO" id="GO:0004674">
    <property type="term" value="F:protein serine/threonine kinase activity"/>
    <property type="evidence" value="ECO:0007669"/>
    <property type="project" value="TreeGrafter"/>
</dbReference>
<protein>
    <submittedName>
        <fullName evidence="4">Serine-threonine/tyrosine-protein kinase, catalytic domain</fullName>
    </submittedName>
</protein>
<proteinExistence type="predicted"/>
<dbReference type="GO" id="GO:0004713">
    <property type="term" value="F:protein tyrosine kinase activity"/>
    <property type="evidence" value="ECO:0007669"/>
    <property type="project" value="InterPro"/>
</dbReference>
<organism evidence="4 5">
    <name type="scientific">Dillenia turbinata</name>
    <dbReference type="NCBI Taxonomy" id="194707"/>
    <lineage>
        <taxon>Eukaryota</taxon>
        <taxon>Viridiplantae</taxon>
        <taxon>Streptophyta</taxon>
        <taxon>Embryophyta</taxon>
        <taxon>Tracheophyta</taxon>
        <taxon>Spermatophyta</taxon>
        <taxon>Magnoliopsida</taxon>
        <taxon>eudicotyledons</taxon>
        <taxon>Gunneridae</taxon>
        <taxon>Pentapetalae</taxon>
        <taxon>Dilleniales</taxon>
        <taxon>Dilleniaceae</taxon>
        <taxon>Dillenia</taxon>
    </lineage>
</organism>